<proteinExistence type="predicted"/>
<dbReference type="EMBL" id="BGPR01011435">
    <property type="protein sequence ID" value="GBN51334.1"/>
    <property type="molecule type" value="Genomic_DNA"/>
</dbReference>
<evidence type="ECO:0000313" key="1">
    <source>
        <dbReference type="EMBL" id="GBN51334.1"/>
    </source>
</evidence>
<organism evidence="1 2">
    <name type="scientific">Araneus ventricosus</name>
    <name type="common">Orbweaver spider</name>
    <name type="synonym">Epeira ventricosa</name>
    <dbReference type="NCBI Taxonomy" id="182803"/>
    <lineage>
        <taxon>Eukaryota</taxon>
        <taxon>Metazoa</taxon>
        <taxon>Ecdysozoa</taxon>
        <taxon>Arthropoda</taxon>
        <taxon>Chelicerata</taxon>
        <taxon>Arachnida</taxon>
        <taxon>Araneae</taxon>
        <taxon>Araneomorphae</taxon>
        <taxon>Entelegynae</taxon>
        <taxon>Araneoidea</taxon>
        <taxon>Araneidae</taxon>
        <taxon>Araneus</taxon>
    </lineage>
</organism>
<evidence type="ECO:0000313" key="2">
    <source>
        <dbReference type="Proteomes" id="UP000499080"/>
    </source>
</evidence>
<dbReference type="Proteomes" id="UP000499080">
    <property type="component" value="Unassembled WGS sequence"/>
</dbReference>
<name>A0A4Y2PJ30_ARAVE</name>
<reference evidence="1 2" key="1">
    <citation type="journal article" date="2019" name="Sci. Rep.">
        <title>Orb-weaving spider Araneus ventricosus genome elucidates the spidroin gene catalogue.</title>
        <authorList>
            <person name="Kono N."/>
            <person name="Nakamura H."/>
            <person name="Ohtoshi R."/>
            <person name="Moran D.A.P."/>
            <person name="Shinohara A."/>
            <person name="Yoshida Y."/>
            <person name="Fujiwara M."/>
            <person name="Mori M."/>
            <person name="Tomita M."/>
            <person name="Arakawa K."/>
        </authorList>
    </citation>
    <scope>NUCLEOTIDE SEQUENCE [LARGE SCALE GENOMIC DNA]</scope>
</reference>
<protein>
    <submittedName>
        <fullName evidence="1">Uncharacterized protein</fullName>
    </submittedName>
</protein>
<dbReference type="AlphaFoldDB" id="A0A4Y2PJ30"/>
<keyword evidence="2" id="KW-1185">Reference proteome</keyword>
<gene>
    <name evidence="1" type="ORF">AVEN_240255_1</name>
</gene>
<accession>A0A4Y2PJ30</accession>
<sequence length="105" mass="12124">MAMFNACHTSFVRNSRYSPRSEQEESMWLVGSCICCLHYAVNSSHIKGGRARRRQHRSLSAPRDFCHTTLWNSTDHSPQEHRTTGFSKEQSFQKVVCSTMSQVNR</sequence>
<comment type="caution">
    <text evidence="1">The sequence shown here is derived from an EMBL/GenBank/DDBJ whole genome shotgun (WGS) entry which is preliminary data.</text>
</comment>